<comment type="caution">
    <text evidence="1">The sequence shown here is derived from an EMBL/GenBank/DDBJ whole genome shotgun (WGS) entry which is preliminary data.</text>
</comment>
<gene>
    <name evidence="1" type="ORF">GCM10023196_053290</name>
</gene>
<dbReference type="Proteomes" id="UP001501442">
    <property type="component" value="Unassembled WGS sequence"/>
</dbReference>
<name>A0ABP8UFL2_9ACTN</name>
<sequence>MTEPQEMTDPIARAALESVRAFNAAIDRLGLPAVTPACELTQLDRLVRKYPEAARKSLQLYDQKNRPQPGNRPF</sequence>
<keyword evidence="2" id="KW-1185">Reference proteome</keyword>
<accession>A0ABP8UFL2</accession>
<evidence type="ECO:0000313" key="1">
    <source>
        <dbReference type="EMBL" id="GAA4629936.1"/>
    </source>
</evidence>
<organism evidence="1 2">
    <name type="scientific">Actinoallomurus vinaceus</name>
    <dbReference type="NCBI Taxonomy" id="1080074"/>
    <lineage>
        <taxon>Bacteria</taxon>
        <taxon>Bacillati</taxon>
        <taxon>Actinomycetota</taxon>
        <taxon>Actinomycetes</taxon>
        <taxon>Streptosporangiales</taxon>
        <taxon>Thermomonosporaceae</taxon>
        <taxon>Actinoallomurus</taxon>
    </lineage>
</organism>
<proteinExistence type="predicted"/>
<evidence type="ECO:0000313" key="2">
    <source>
        <dbReference type="Proteomes" id="UP001501442"/>
    </source>
</evidence>
<protein>
    <submittedName>
        <fullName evidence="1">Uncharacterized protein</fullName>
    </submittedName>
</protein>
<reference evidence="2" key="1">
    <citation type="journal article" date="2019" name="Int. J. Syst. Evol. Microbiol.">
        <title>The Global Catalogue of Microorganisms (GCM) 10K type strain sequencing project: providing services to taxonomists for standard genome sequencing and annotation.</title>
        <authorList>
            <consortium name="The Broad Institute Genomics Platform"/>
            <consortium name="The Broad Institute Genome Sequencing Center for Infectious Disease"/>
            <person name="Wu L."/>
            <person name="Ma J."/>
        </authorList>
    </citation>
    <scope>NUCLEOTIDE SEQUENCE [LARGE SCALE GENOMIC DNA]</scope>
    <source>
        <strain evidence="2">JCM 17939</strain>
    </source>
</reference>
<dbReference type="EMBL" id="BAABHK010000007">
    <property type="protein sequence ID" value="GAA4629936.1"/>
    <property type="molecule type" value="Genomic_DNA"/>
</dbReference>